<gene>
    <name evidence="2" type="ORF">P153DRAFT_389074</name>
</gene>
<dbReference type="RefSeq" id="XP_033520014.1">
    <property type="nucleotide sequence ID" value="XM_033670811.1"/>
</dbReference>
<dbReference type="AlphaFoldDB" id="A0A6A6A0U7"/>
<keyword evidence="3" id="KW-1185">Reference proteome</keyword>
<feature type="region of interest" description="Disordered" evidence="1">
    <location>
        <begin position="41"/>
        <end position="61"/>
    </location>
</feature>
<evidence type="ECO:0000256" key="1">
    <source>
        <dbReference type="SAM" id="MobiDB-lite"/>
    </source>
</evidence>
<dbReference type="Proteomes" id="UP000799771">
    <property type="component" value="Unassembled WGS sequence"/>
</dbReference>
<dbReference type="EMBL" id="ML977515">
    <property type="protein sequence ID" value="KAF2125622.1"/>
    <property type="molecule type" value="Genomic_DNA"/>
</dbReference>
<accession>A0A6A6A0U7</accession>
<protein>
    <submittedName>
        <fullName evidence="2">Uncharacterized protein</fullName>
    </submittedName>
</protein>
<sequence length="524" mass="60670">MTNRQTVVQVIERADHRISKLTSRLLHVSRHEVDVIRTAKRPSTVGDQSTSDPINSAKSATSIVPRRPDVQHAVLSSRSNASLLKHERQLRYRQDETSDDISWVRLSLSPYRELDRFSKHRATHVYQFGWASWDGKLWSNGTPYLPYVTLAAQIYHQQIMLHVLQTRKGSKKTCEKLQRYKLVYHASRAHALQSIMPFWELYSEAVMTNHLLRGTIVLQHHRPSLAPHISSLQAVLTNSIQLLFTLRHDIEAVRGLRLLPSPSSHGQRYYDYKIASYFTMFEYQQHLEQGRHRLKEIRSQVKASSPLLRLRWTDDDLNLLYFNTTQEQVDYMASHNPHNQELSRLDSLPCMWPAYTIWTRLKNLCRDAYNTMAKVTDLIGAGMHLTLRSMPPHARPVRVRFFNGCRVYGMRMMILRTELKELNEHFYDFSLLKCTNTTVSVSLALIAKSKDVHEAFHNIMDRNRAQRMGRRSSIARKMTRAFKEKGAMGKPFIQPPGRGLAVGKIYRSVGSTNVYRARHAGSND</sequence>
<organism evidence="2 3">
    <name type="scientific">Dothidotthia symphoricarpi CBS 119687</name>
    <dbReference type="NCBI Taxonomy" id="1392245"/>
    <lineage>
        <taxon>Eukaryota</taxon>
        <taxon>Fungi</taxon>
        <taxon>Dikarya</taxon>
        <taxon>Ascomycota</taxon>
        <taxon>Pezizomycotina</taxon>
        <taxon>Dothideomycetes</taxon>
        <taxon>Pleosporomycetidae</taxon>
        <taxon>Pleosporales</taxon>
        <taxon>Dothidotthiaceae</taxon>
        <taxon>Dothidotthia</taxon>
    </lineage>
</organism>
<evidence type="ECO:0000313" key="3">
    <source>
        <dbReference type="Proteomes" id="UP000799771"/>
    </source>
</evidence>
<name>A0A6A6A0U7_9PLEO</name>
<reference evidence="2" key="1">
    <citation type="journal article" date="2020" name="Stud. Mycol.">
        <title>101 Dothideomycetes genomes: a test case for predicting lifestyles and emergence of pathogens.</title>
        <authorList>
            <person name="Haridas S."/>
            <person name="Albert R."/>
            <person name="Binder M."/>
            <person name="Bloem J."/>
            <person name="Labutti K."/>
            <person name="Salamov A."/>
            <person name="Andreopoulos B."/>
            <person name="Baker S."/>
            <person name="Barry K."/>
            <person name="Bills G."/>
            <person name="Bluhm B."/>
            <person name="Cannon C."/>
            <person name="Castanera R."/>
            <person name="Culley D."/>
            <person name="Daum C."/>
            <person name="Ezra D."/>
            <person name="Gonzalez J."/>
            <person name="Henrissat B."/>
            <person name="Kuo A."/>
            <person name="Liang C."/>
            <person name="Lipzen A."/>
            <person name="Lutzoni F."/>
            <person name="Magnuson J."/>
            <person name="Mondo S."/>
            <person name="Nolan M."/>
            <person name="Ohm R."/>
            <person name="Pangilinan J."/>
            <person name="Park H.-J."/>
            <person name="Ramirez L."/>
            <person name="Alfaro M."/>
            <person name="Sun H."/>
            <person name="Tritt A."/>
            <person name="Yoshinaga Y."/>
            <person name="Zwiers L.-H."/>
            <person name="Turgeon B."/>
            <person name="Goodwin S."/>
            <person name="Spatafora J."/>
            <person name="Crous P."/>
            <person name="Grigoriev I."/>
        </authorList>
    </citation>
    <scope>NUCLEOTIDE SEQUENCE</scope>
    <source>
        <strain evidence="2">CBS 119687</strain>
    </source>
</reference>
<proteinExistence type="predicted"/>
<feature type="compositionally biased region" description="Polar residues" evidence="1">
    <location>
        <begin position="45"/>
        <end position="61"/>
    </location>
</feature>
<dbReference type="GeneID" id="54411243"/>
<evidence type="ECO:0000313" key="2">
    <source>
        <dbReference type="EMBL" id="KAF2125622.1"/>
    </source>
</evidence>